<protein>
    <submittedName>
        <fullName evidence="2">Uncharacterized protein</fullName>
    </submittedName>
</protein>
<accession>A0ABW0KVX3</accession>
<reference evidence="3" key="1">
    <citation type="journal article" date="2019" name="Int. J. Syst. Evol. Microbiol.">
        <title>The Global Catalogue of Microorganisms (GCM) 10K type strain sequencing project: providing services to taxonomists for standard genome sequencing and annotation.</title>
        <authorList>
            <consortium name="The Broad Institute Genomics Platform"/>
            <consortium name="The Broad Institute Genome Sequencing Center for Infectious Disease"/>
            <person name="Wu L."/>
            <person name="Ma J."/>
        </authorList>
    </citation>
    <scope>NUCLEOTIDE SEQUENCE [LARGE SCALE GENOMIC DNA]</scope>
    <source>
        <strain evidence="3">CGMCC 4.1469</strain>
    </source>
</reference>
<dbReference type="InterPro" id="IPR051425">
    <property type="entry name" value="Formin_Homology"/>
</dbReference>
<dbReference type="EMBL" id="JBHSMQ010000012">
    <property type="protein sequence ID" value="MFC5457708.1"/>
    <property type="molecule type" value="Genomic_DNA"/>
</dbReference>
<feature type="region of interest" description="Disordered" evidence="1">
    <location>
        <begin position="739"/>
        <end position="817"/>
    </location>
</feature>
<feature type="compositionally biased region" description="Basic and acidic residues" evidence="1">
    <location>
        <begin position="549"/>
        <end position="569"/>
    </location>
</feature>
<evidence type="ECO:0000313" key="2">
    <source>
        <dbReference type="EMBL" id="MFC5457708.1"/>
    </source>
</evidence>
<dbReference type="PANTHER" id="PTHR45725">
    <property type="entry name" value="FORMIN HOMOLOGY 2 FAMILY MEMBER"/>
    <property type="match status" value="1"/>
</dbReference>
<keyword evidence="3" id="KW-1185">Reference proteome</keyword>
<dbReference type="PANTHER" id="PTHR45725:SF18">
    <property type="entry name" value="ORC1-LIKE AAA ATPASE DOMAIN-CONTAINING PROTEIN"/>
    <property type="match status" value="1"/>
</dbReference>
<feature type="region of interest" description="Disordered" evidence="1">
    <location>
        <begin position="549"/>
        <end position="572"/>
    </location>
</feature>
<sequence length="817" mass="85096">MDPEYTQTGTGRRPQRRINARPRNIEYDTETGPGTGTAAQRTGMVNRDGSTSPVSAMGSATGPLSQPLKQFTPEELDQLKEQNSQNFGARPGRIDARPRNNLYMPGTGPGTGRTAIRVGTVNRDGSTSPVSAMGSATGPLSQPLKQFTPEELDKLKEQNSQNFGTRPGRIDARPRNNLYMPGTGPGTGRTAIRVGTINRDGSTSPVSGLGAATRPSSLPPSRLMTPRPTPASAYAPPSAAATPGLEGTIKAGTEQFGKNPMQGMQMPPPPVPPVIGPAVPALAPAMANDLTKSTTAMPASPASPAAATGASAPASTLGMPGTGTLQSGAGQFGSGAGAAGLDNGPQKLTDAAKDGAAAAGGNDGGGQEDDEEDTVEARAKGGPVKAGRPYLVGEEGPEIIVPQQSGTVVPNHALSRAGLKAAAGAHARPRLLTPRQTPAEAYAHLRRHPAPGAAKQASETPDEREDSARKTAHAGRGRLFEMRKPPANAALYLRGKKLPGRADGGPVQAGKPYVVGERGAEIMVPEKNGTDDSAQDSGAKDWFSQWQERDVDRAEKARPAGHVQMEREQGLSSVRHMLKGKPTGLADELGTGVAEGVSRIGQLAASVGSYLPGQTGRDYEARRKLYAERAEIMKKYRERDEVAQKSFHTLTPGSLTATVVGAAPEVYNPVNKAGWGAKAVNAAWHGVRGYLPNKSLHDAAVGSLSSVAGENAEDLVKRGKTVAGNLAGTVTEQVLRKVLPDDKPKSAPPPVPGPIPKPAPGTDPLRMPPATGDASEAPKPASSQAPEMKQQGRKLNGYETELMKKKIPPSLRPMQTF</sequence>
<gene>
    <name evidence="2" type="ORF">ACFQDI_22760</name>
</gene>
<evidence type="ECO:0000313" key="3">
    <source>
        <dbReference type="Proteomes" id="UP001596052"/>
    </source>
</evidence>
<evidence type="ECO:0000256" key="1">
    <source>
        <dbReference type="SAM" id="MobiDB-lite"/>
    </source>
</evidence>
<feature type="compositionally biased region" description="Low complexity" evidence="1">
    <location>
        <begin position="293"/>
        <end position="316"/>
    </location>
</feature>
<feature type="compositionally biased region" description="Low complexity" evidence="1">
    <location>
        <begin position="276"/>
        <end position="285"/>
    </location>
</feature>
<dbReference type="RefSeq" id="WP_377171314.1">
    <property type="nucleotide sequence ID" value="NZ_JBHSMQ010000012.1"/>
</dbReference>
<feature type="region of interest" description="Disordered" evidence="1">
    <location>
        <begin position="156"/>
        <end position="391"/>
    </location>
</feature>
<dbReference type="Proteomes" id="UP001596052">
    <property type="component" value="Unassembled WGS sequence"/>
</dbReference>
<feature type="region of interest" description="Disordered" evidence="1">
    <location>
        <begin position="1"/>
        <end position="144"/>
    </location>
</feature>
<feature type="region of interest" description="Disordered" evidence="1">
    <location>
        <begin position="446"/>
        <end position="483"/>
    </location>
</feature>
<feature type="compositionally biased region" description="Pro residues" evidence="1">
    <location>
        <begin position="266"/>
        <end position="275"/>
    </location>
</feature>
<feature type="compositionally biased region" description="Low complexity" evidence="1">
    <location>
        <begin position="1"/>
        <end position="12"/>
    </location>
</feature>
<comment type="caution">
    <text evidence="2">The sequence shown here is derived from an EMBL/GenBank/DDBJ whole genome shotgun (WGS) entry which is preliminary data.</text>
</comment>
<feature type="compositionally biased region" description="Pro residues" evidence="1">
    <location>
        <begin position="746"/>
        <end position="761"/>
    </location>
</feature>
<organism evidence="2 3">
    <name type="scientific">Prosthecobacter fluviatilis</name>
    <dbReference type="NCBI Taxonomy" id="445931"/>
    <lineage>
        <taxon>Bacteria</taxon>
        <taxon>Pseudomonadati</taxon>
        <taxon>Verrucomicrobiota</taxon>
        <taxon>Verrucomicrobiia</taxon>
        <taxon>Verrucomicrobiales</taxon>
        <taxon>Verrucomicrobiaceae</taxon>
        <taxon>Prosthecobacter</taxon>
    </lineage>
</organism>
<feature type="compositionally biased region" description="Low complexity" evidence="1">
    <location>
        <begin position="230"/>
        <end position="243"/>
    </location>
</feature>
<proteinExistence type="predicted"/>
<name>A0ABW0KVX3_9BACT</name>